<feature type="transmembrane region" description="Helical" evidence="1">
    <location>
        <begin position="261"/>
        <end position="280"/>
    </location>
</feature>
<dbReference type="AlphaFoldDB" id="A0A915IJV5"/>
<dbReference type="SUPFAM" id="SSF82866">
    <property type="entry name" value="Multidrug efflux transporter AcrB transmembrane domain"/>
    <property type="match status" value="1"/>
</dbReference>
<keyword evidence="1" id="KW-0472">Membrane</keyword>
<dbReference type="InterPro" id="IPR051697">
    <property type="entry name" value="Patched_domain-protein"/>
</dbReference>
<dbReference type="GO" id="GO:0018996">
    <property type="term" value="P:molting cycle, collagen and cuticulin-based cuticle"/>
    <property type="evidence" value="ECO:0007669"/>
    <property type="project" value="TreeGrafter"/>
</dbReference>
<dbReference type="Gene3D" id="1.20.1640.10">
    <property type="entry name" value="Multidrug efflux transporter AcrB transmembrane domain"/>
    <property type="match status" value="1"/>
</dbReference>
<feature type="transmembrane region" description="Helical" evidence="1">
    <location>
        <begin position="334"/>
        <end position="354"/>
    </location>
</feature>
<evidence type="ECO:0000313" key="3">
    <source>
        <dbReference type="WBParaSite" id="nRc.2.0.1.t14321-RA"/>
    </source>
</evidence>
<keyword evidence="2" id="KW-1185">Reference proteome</keyword>
<accession>A0A915IJV5</accession>
<dbReference type="GO" id="GO:0005886">
    <property type="term" value="C:plasma membrane"/>
    <property type="evidence" value="ECO:0007669"/>
    <property type="project" value="TreeGrafter"/>
</dbReference>
<name>A0A915IJV5_ROMCU</name>
<dbReference type="PANTHER" id="PTHR10796">
    <property type="entry name" value="PATCHED-RELATED"/>
    <property type="match status" value="1"/>
</dbReference>
<evidence type="ECO:0000313" key="2">
    <source>
        <dbReference type="Proteomes" id="UP000887565"/>
    </source>
</evidence>
<proteinExistence type="predicted"/>
<sequence>MTVDISPEHVVSDDSRFVDVVHLAEKYSWPYNVIGHVYVTSPPDFRNYTNRKMMVDFLTELENTKYFTTTSSTGQIFWMKDFLKYLNFVNNGNQGNAEILDDMIIDNDFIADFYTQLESFLSLTENAKFIGDIHFKSLVVSTGDPDIESFQMIAFFQQVTTWDDHIKLLHHWRNACSQFPQLGALVADHSSLNPYLDQRVTLSPTLLQTMGIALLSMTLVTGIFMPDIIGIFYITLSFISVDIGVIGFLEVWQCSLEPATMTGILMTNGFSVYYTARVCYNYQCTDKTMDAKEKVIETMALVGWPILQGGIGTIIGIAPLAFMKTYTTRTFFKTIILVVLAGLLHGLLFMPIIMSSLDNSGKKHASVEKRRPSTKAFTES</sequence>
<dbReference type="Proteomes" id="UP000887565">
    <property type="component" value="Unplaced"/>
</dbReference>
<dbReference type="GO" id="GO:0030659">
    <property type="term" value="C:cytoplasmic vesicle membrane"/>
    <property type="evidence" value="ECO:0007669"/>
    <property type="project" value="TreeGrafter"/>
</dbReference>
<dbReference type="OMA" id="FSESHIF"/>
<dbReference type="GO" id="GO:0006897">
    <property type="term" value="P:endocytosis"/>
    <property type="evidence" value="ECO:0007669"/>
    <property type="project" value="TreeGrafter"/>
</dbReference>
<keyword evidence="1" id="KW-0812">Transmembrane</keyword>
<evidence type="ECO:0000256" key="1">
    <source>
        <dbReference type="SAM" id="Phobius"/>
    </source>
</evidence>
<keyword evidence="1" id="KW-1133">Transmembrane helix</keyword>
<feature type="transmembrane region" description="Helical" evidence="1">
    <location>
        <begin position="231"/>
        <end position="249"/>
    </location>
</feature>
<feature type="transmembrane region" description="Helical" evidence="1">
    <location>
        <begin position="206"/>
        <end position="224"/>
    </location>
</feature>
<protein>
    <submittedName>
        <fullName evidence="3">Patched family protein</fullName>
    </submittedName>
</protein>
<organism evidence="2 3">
    <name type="scientific">Romanomermis culicivorax</name>
    <name type="common">Nematode worm</name>
    <dbReference type="NCBI Taxonomy" id="13658"/>
    <lineage>
        <taxon>Eukaryota</taxon>
        <taxon>Metazoa</taxon>
        <taxon>Ecdysozoa</taxon>
        <taxon>Nematoda</taxon>
        <taxon>Enoplea</taxon>
        <taxon>Dorylaimia</taxon>
        <taxon>Mermithida</taxon>
        <taxon>Mermithoidea</taxon>
        <taxon>Mermithidae</taxon>
        <taxon>Romanomermis</taxon>
    </lineage>
</organism>
<reference evidence="3" key="1">
    <citation type="submission" date="2022-11" db="UniProtKB">
        <authorList>
            <consortium name="WormBaseParasite"/>
        </authorList>
    </citation>
    <scope>IDENTIFICATION</scope>
</reference>
<dbReference type="WBParaSite" id="nRc.2.0.1.t14321-RA">
    <property type="protein sequence ID" value="nRc.2.0.1.t14321-RA"/>
    <property type="gene ID" value="nRc.2.0.1.g14321"/>
</dbReference>
<dbReference type="PANTHER" id="PTHR10796:SF92">
    <property type="entry name" value="PATCHED-RELATED, ISOFORM A"/>
    <property type="match status" value="1"/>
</dbReference>
<feature type="transmembrane region" description="Helical" evidence="1">
    <location>
        <begin position="301"/>
        <end position="322"/>
    </location>
</feature>